<gene>
    <name evidence="6" type="ORF">SAMN05216298_1521</name>
</gene>
<dbReference type="PANTHER" id="PTHR43427">
    <property type="entry name" value="CHLORIDE CHANNEL PROTEIN CLC-E"/>
    <property type="match status" value="1"/>
</dbReference>
<dbReference type="PANTHER" id="PTHR43427:SF12">
    <property type="entry name" value="CHLORIDE TRANSPORTER"/>
    <property type="match status" value="1"/>
</dbReference>
<evidence type="ECO:0000256" key="4">
    <source>
        <dbReference type="ARBA" id="ARBA00023136"/>
    </source>
</evidence>
<evidence type="ECO:0000256" key="2">
    <source>
        <dbReference type="ARBA" id="ARBA00022692"/>
    </source>
</evidence>
<proteinExistence type="predicted"/>
<comment type="subcellular location">
    <subcellularLocation>
        <location evidence="1">Membrane</location>
        <topology evidence="1">Multi-pass membrane protein</topology>
    </subcellularLocation>
</comment>
<evidence type="ECO:0000256" key="3">
    <source>
        <dbReference type="ARBA" id="ARBA00022989"/>
    </source>
</evidence>
<dbReference type="InterPro" id="IPR014743">
    <property type="entry name" value="Cl-channel_core"/>
</dbReference>
<feature type="transmembrane region" description="Helical" evidence="5">
    <location>
        <begin position="27"/>
        <end position="51"/>
    </location>
</feature>
<dbReference type="RefSeq" id="WP_091045539.1">
    <property type="nucleotide sequence ID" value="NZ_FNGF01000002.1"/>
</dbReference>
<keyword evidence="2 5" id="KW-0812">Transmembrane</keyword>
<feature type="transmembrane region" description="Helical" evidence="5">
    <location>
        <begin position="397"/>
        <end position="425"/>
    </location>
</feature>
<dbReference type="EMBL" id="FNGF01000002">
    <property type="protein sequence ID" value="SDK82347.1"/>
    <property type="molecule type" value="Genomic_DNA"/>
</dbReference>
<dbReference type="Proteomes" id="UP000198662">
    <property type="component" value="Unassembled WGS sequence"/>
</dbReference>
<accession>A0A1G9F1N0</accession>
<keyword evidence="4 5" id="KW-0472">Membrane</keyword>
<dbReference type="InterPro" id="IPR050368">
    <property type="entry name" value="ClC-type_chloride_channel"/>
</dbReference>
<evidence type="ECO:0000313" key="6">
    <source>
        <dbReference type="EMBL" id="SDK82347.1"/>
    </source>
</evidence>
<dbReference type="PRINTS" id="PR00762">
    <property type="entry name" value="CLCHANNEL"/>
</dbReference>
<feature type="transmembrane region" description="Helical" evidence="5">
    <location>
        <begin position="239"/>
        <end position="260"/>
    </location>
</feature>
<dbReference type="Pfam" id="PF00654">
    <property type="entry name" value="Voltage_CLC"/>
    <property type="match status" value="1"/>
</dbReference>
<feature type="transmembrane region" description="Helical" evidence="5">
    <location>
        <begin position="169"/>
        <end position="194"/>
    </location>
</feature>
<evidence type="ECO:0000256" key="1">
    <source>
        <dbReference type="ARBA" id="ARBA00004141"/>
    </source>
</evidence>
<organism evidence="6 7">
    <name type="scientific">Glycomyces sambucus</name>
    <dbReference type="NCBI Taxonomy" id="380244"/>
    <lineage>
        <taxon>Bacteria</taxon>
        <taxon>Bacillati</taxon>
        <taxon>Actinomycetota</taxon>
        <taxon>Actinomycetes</taxon>
        <taxon>Glycomycetales</taxon>
        <taxon>Glycomycetaceae</taxon>
        <taxon>Glycomyces</taxon>
    </lineage>
</organism>
<feature type="transmembrane region" description="Helical" evidence="5">
    <location>
        <begin position="358"/>
        <end position="391"/>
    </location>
</feature>
<feature type="transmembrane region" description="Helical" evidence="5">
    <location>
        <begin position="201"/>
        <end position="219"/>
    </location>
</feature>
<reference evidence="7" key="1">
    <citation type="submission" date="2016-10" db="EMBL/GenBank/DDBJ databases">
        <authorList>
            <person name="Varghese N."/>
            <person name="Submissions S."/>
        </authorList>
    </citation>
    <scope>NUCLEOTIDE SEQUENCE [LARGE SCALE GENOMIC DNA]</scope>
    <source>
        <strain evidence="7">CGMCC 4.3147</strain>
    </source>
</reference>
<dbReference type="Gene3D" id="1.10.3080.10">
    <property type="entry name" value="Clc chloride channel"/>
    <property type="match status" value="1"/>
</dbReference>
<feature type="transmembrane region" description="Helical" evidence="5">
    <location>
        <begin position="281"/>
        <end position="299"/>
    </location>
</feature>
<keyword evidence="7" id="KW-1185">Reference proteome</keyword>
<evidence type="ECO:0000313" key="7">
    <source>
        <dbReference type="Proteomes" id="UP000198662"/>
    </source>
</evidence>
<dbReference type="AlphaFoldDB" id="A0A1G9F1N0"/>
<dbReference type="STRING" id="380244.SAMN05216298_1521"/>
<evidence type="ECO:0000256" key="5">
    <source>
        <dbReference type="SAM" id="Phobius"/>
    </source>
</evidence>
<feature type="transmembrane region" description="Helical" evidence="5">
    <location>
        <begin position="113"/>
        <end position="131"/>
    </location>
</feature>
<feature type="transmembrane region" description="Helical" evidence="5">
    <location>
        <begin position="325"/>
        <end position="346"/>
    </location>
</feature>
<dbReference type="OrthoDB" id="2729535at2"/>
<sequence length="442" mass="44155">MDEQAETGPAGNAQAERSAGAWRYVRLLLLAGLVGVPVSVAAFAFLALLHWLTGFVWEDLPADLGHGVPPWWWPAPWLLVGGFATGAAVKWLPGGGGHVPIDGLSADPVKPSYLPGVLLAALGGLPLGVVLGPEAPLIAVGGAVALLVARRWGPEQGTPESAVLGTSGAAAAVAVIFGSPLVAAVFIMEAAGFARPRLTRVILPCLLAAGVGALVFTGLGDWTGLPVSSLSLPGLDAGAVLHVTDLLWTVPAAVAVAVLVKQVHVLGRALAPAAERRPMTMALTAVAVTAVAAGAYALLTGRSPVDVLLSGQDSLAELSRDPASITAWALVAMIVCKGVSYAVSLAALRGGPIFPGLFLGAAAGVLLSALPGFGTVPALAVGMAAATAAVLPLPVSAAVLVTLLLGADAASMAPVVLIAVVVAFVTERVLDRPRAGTEAVAA</sequence>
<name>A0A1G9F1N0_9ACTN</name>
<keyword evidence="3 5" id="KW-1133">Transmembrane helix</keyword>
<protein>
    <submittedName>
        <fullName evidence="6">H+/Cl-antiporter ClcA</fullName>
    </submittedName>
</protein>
<dbReference type="GO" id="GO:0016020">
    <property type="term" value="C:membrane"/>
    <property type="evidence" value="ECO:0007669"/>
    <property type="project" value="UniProtKB-SubCell"/>
</dbReference>
<dbReference type="InterPro" id="IPR001807">
    <property type="entry name" value="ClC"/>
</dbReference>
<dbReference type="GO" id="GO:0015108">
    <property type="term" value="F:chloride transmembrane transporter activity"/>
    <property type="evidence" value="ECO:0007669"/>
    <property type="project" value="InterPro"/>
</dbReference>
<dbReference type="SUPFAM" id="SSF81340">
    <property type="entry name" value="Clc chloride channel"/>
    <property type="match status" value="1"/>
</dbReference>